<name>A0ACC3NBT5_9PEZI</name>
<dbReference type="Proteomes" id="UP001281147">
    <property type="component" value="Unassembled WGS sequence"/>
</dbReference>
<comment type="caution">
    <text evidence="1">The sequence shown here is derived from an EMBL/GenBank/DDBJ whole genome shotgun (WGS) entry which is preliminary data.</text>
</comment>
<protein>
    <submittedName>
        <fullName evidence="1">Uncharacterized protein</fullName>
    </submittedName>
</protein>
<organism evidence="1 2">
    <name type="scientific">Vermiconidia calcicola</name>
    <dbReference type="NCBI Taxonomy" id="1690605"/>
    <lineage>
        <taxon>Eukaryota</taxon>
        <taxon>Fungi</taxon>
        <taxon>Dikarya</taxon>
        <taxon>Ascomycota</taxon>
        <taxon>Pezizomycotina</taxon>
        <taxon>Dothideomycetes</taxon>
        <taxon>Dothideomycetidae</taxon>
        <taxon>Mycosphaerellales</taxon>
        <taxon>Extremaceae</taxon>
        <taxon>Vermiconidia</taxon>
    </lineage>
</organism>
<sequence length="609" mass="67463">MTLRTVLTWTAPVVSSEGDQIVANSVDEDYSIRFRTEDERTDAMSAIERSRWYHGCEGIAQEDKLDAADRDVTRVTRSDPENTRPSSENSEHDSAGTGDELPGTNDHDTLQDVSNNTINLAAWTGGATKKVRWKASEKQKRKAKKARQAAESKGAVQVAAPRTTSTTSNRAQTVNASTGSTPSCGLSANPEDSRTPPLPKRLPTNAFVTPDLDTRGQWLDVIKEQLMTLFGPADLSKVTNLSEPMKLQPLYDLPKDEQERTVELGHAHAGMLYLDCGFATTDKWGVDEGDDDGCYLYYVTTPFGKRLYKLRPFFLLRIDSLDIYGVFAYRHGGKSLHDLSPAIRAKRLRLVNTEDYNSYSTPPANAVLTSGYRAEPNSYVSTNMITISLTAPMSLMRGCLANQGKIALAQATLTMHFRHMNQLCMPKGAPTADASNQISAQRSMPGIQTLQQGYGNQGHAPQPAPKAQQARNARLGRAESKEGFIERLIEAVDWETAFDSIEQQLKEQENYAKELQARVDEAISRLGILQDRRSGVPDLGYAIDEDKGAIADLRVQILERTKIRLHTSEMLLKAKPAKMALLHSLYRRVTWFVDVTQGDEEVSGLPIDN</sequence>
<evidence type="ECO:0000313" key="2">
    <source>
        <dbReference type="Proteomes" id="UP001281147"/>
    </source>
</evidence>
<accession>A0ACC3NBT5</accession>
<evidence type="ECO:0000313" key="1">
    <source>
        <dbReference type="EMBL" id="KAK3714089.1"/>
    </source>
</evidence>
<dbReference type="EMBL" id="JAUTXU010000058">
    <property type="protein sequence ID" value="KAK3714089.1"/>
    <property type="molecule type" value="Genomic_DNA"/>
</dbReference>
<keyword evidence="2" id="KW-1185">Reference proteome</keyword>
<gene>
    <name evidence="1" type="ORF">LTR37_008118</name>
</gene>
<proteinExistence type="predicted"/>
<reference evidence="1" key="1">
    <citation type="submission" date="2023-07" db="EMBL/GenBank/DDBJ databases">
        <title>Black Yeasts Isolated from many extreme environments.</title>
        <authorList>
            <person name="Coleine C."/>
            <person name="Stajich J.E."/>
            <person name="Selbmann L."/>
        </authorList>
    </citation>
    <scope>NUCLEOTIDE SEQUENCE</scope>
    <source>
        <strain evidence="1">CCFEE 5714</strain>
    </source>
</reference>